<accession>A0A2A6J495</accession>
<evidence type="ECO:0000313" key="2">
    <source>
        <dbReference type="Proteomes" id="UP000220768"/>
    </source>
</evidence>
<gene>
    <name evidence="1" type="ORF">CO666_29360</name>
</gene>
<protein>
    <recommendedName>
        <fullName evidence="3">DUF2950 domain-containing protein</fullName>
    </recommendedName>
</protein>
<dbReference type="Pfam" id="PF11453">
    <property type="entry name" value="DUF2950"/>
    <property type="match status" value="1"/>
</dbReference>
<reference evidence="1 2" key="1">
    <citation type="submission" date="2017-09" db="EMBL/GenBank/DDBJ databases">
        <title>Comparative genomics of rhizobia isolated from Phaseolus vulgaris in China.</title>
        <authorList>
            <person name="Tong W."/>
        </authorList>
    </citation>
    <scope>NUCLEOTIDE SEQUENCE [LARGE SCALE GENOMIC DNA]</scope>
    <source>
        <strain evidence="1 2">C5</strain>
    </source>
</reference>
<evidence type="ECO:0000313" key="1">
    <source>
        <dbReference type="EMBL" id="PDT00714.1"/>
    </source>
</evidence>
<dbReference type="Proteomes" id="UP000220768">
    <property type="component" value="Unassembled WGS sequence"/>
</dbReference>
<evidence type="ECO:0008006" key="3">
    <source>
        <dbReference type="Google" id="ProtNLM"/>
    </source>
</evidence>
<proteinExistence type="predicted"/>
<sequence>MTRESRLISLMLGAAVFLTVPQLSVAQEQSNLEEFAAGTPPAFDSPSLAVDQFKQVLASGEIDGLANLLGLSAAKLKASNEAMIAYALIREGAGKQVILQDLGDRKVVAIGDQLWPLPFPLSRDQNGKWAFDRKIGLQEIVNRRVGRNELATIQTMTDYFIAQYEYARDDRDGDGVYEFAQKLVSTKGARDGLYWEPGAFEEESPAGGLVESAAFGNAKRGEGYYGYRYRILTAQGSNVVGGKQSYIVNGNMTGGFALIAWPVSYRVTGVQTFMVNNMGVIYQRDLGDQTERLASAIKEFNPGADWRLVED</sequence>
<comment type="caution">
    <text evidence="1">The sequence shown here is derived from an EMBL/GenBank/DDBJ whole genome shotgun (WGS) entry which is preliminary data.</text>
</comment>
<organism evidence="1 2">
    <name type="scientific">Rhizobium chutanense</name>
    <dbReference type="NCBI Taxonomy" id="2035448"/>
    <lineage>
        <taxon>Bacteria</taxon>
        <taxon>Pseudomonadati</taxon>
        <taxon>Pseudomonadota</taxon>
        <taxon>Alphaproteobacteria</taxon>
        <taxon>Hyphomicrobiales</taxon>
        <taxon>Rhizobiaceae</taxon>
        <taxon>Rhizobium/Agrobacterium group</taxon>
        <taxon>Rhizobium</taxon>
    </lineage>
</organism>
<dbReference type="RefSeq" id="WP_097615531.1">
    <property type="nucleotide sequence ID" value="NZ_NWSV01000032.1"/>
</dbReference>
<dbReference type="InterPro" id="IPR021556">
    <property type="entry name" value="DUF2950"/>
</dbReference>
<dbReference type="EMBL" id="NWSV01000032">
    <property type="protein sequence ID" value="PDT00714.1"/>
    <property type="molecule type" value="Genomic_DNA"/>
</dbReference>
<dbReference type="AlphaFoldDB" id="A0A2A6J495"/>
<name>A0A2A6J495_9HYPH</name>
<keyword evidence="2" id="KW-1185">Reference proteome</keyword>